<protein>
    <submittedName>
        <fullName evidence="1">Uncharacterized protein</fullName>
    </submittedName>
</protein>
<comment type="caution">
    <text evidence="1">The sequence shown here is derived from an EMBL/GenBank/DDBJ whole genome shotgun (WGS) entry which is preliminary data.</text>
</comment>
<evidence type="ECO:0000313" key="2">
    <source>
        <dbReference type="Proteomes" id="UP000767446"/>
    </source>
</evidence>
<dbReference type="Proteomes" id="UP000767446">
    <property type="component" value="Unassembled WGS sequence"/>
</dbReference>
<organism evidence="1 2">
    <name type="scientific">Gomphosphaeria aponina SAG 52.96 = DSM 107014</name>
    <dbReference type="NCBI Taxonomy" id="1521640"/>
    <lineage>
        <taxon>Bacteria</taxon>
        <taxon>Bacillati</taxon>
        <taxon>Cyanobacteriota</taxon>
        <taxon>Cyanophyceae</taxon>
        <taxon>Oscillatoriophycideae</taxon>
        <taxon>Chroococcales</taxon>
        <taxon>Gomphosphaeriaceae</taxon>
        <taxon>Gomphosphaeria</taxon>
    </lineage>
</organism>
<dbReference type="EMBL" id="JADQBC010000008">
    <property type="protein sequence ID" value="MBR8826655.1"/>
    <property type="molecule type" value="Genomic_DNA"/>
</dbReference>
<name>A0A941GNF0_9CHRO</name>
<dbReference type="AlphaFoldDB" id="A0A941GNF0"/>
<evidence type="ECO:0000313" key="1">
    <source>
        <dbReference type="EMBL" id="MBR8826655.1"/>
    </source>
</evidence>
<gene>
    <name evidence="1" type="ORF">DSM107014_01905</name>
</gene>
<reference evidence="1" key="1">
    <citation type="submission" date="2021-02" db="EMBL/GenBank/DDBJ databases">
        <title>Metagenome analyses of Stigonema ocellatum DSM 106950, Chlorogloea purpurea SAG 13.99 and Gomphosphaeria aponina DSM 107014.</title>
        <authorList>
            <person name="Marter P."/>
            <person name="Huang S."/>
        </authorList>
    </citation>
    <scope>NUCLEOTIDE SEQUENCE</scope>
    <source>
        <strain evidence="1">JP213</strain>
    </source>
</reference>
<proteinExistence type="predicted"/>
<accession>A0A941GNF0</accession>
<sequence length="113" mass="12716">MPTSDSYHNALIESLKEPKYAAVYLETHLEEDEDEFDPELLKLAFSHVLEALGEANLTPEQAKLHYEKLNELFAQRGIDAIYGLTTWLNLLGLKLTVTVAEKSRINNQTALAS</sequence>